<evidence type="ECO:0008006" key="4">
    <source>
        <dbReference type="Google" id="ProtNLM"/>
    </source>
</evidence>
<evidence type="ECO:0000256" key="1">
    <source>
        <dbReference type="SAM" id="Phobius"/>
    </source>
</evidence>
<dbReference type="EMBL" id="CP009498">
    <property type="protein sequence ID" value="AKL98273.1"/>
    <property type="molecule type" value="Genomic_DNA"/>
</dbReference>
<dbReference type="OrthoDB" id="9797048at2"/>
<gene>
    <name evidence="2" type="ORF">Epro_0894</name>
</gene>
<accession>A0A0G3WIX9</accession>
<name>A0A0G3WIX9_9BACT</name>
<keyword evidence="1" id="KW-1133">Transmembrane helix</keyword>
<dbReference type="AlphaFoldDB" id="A0A0G3WIX9"/>
<feature type="transmembrane region" description="Helical" evidence="1">
    <location>
        <begin position="89"/>
        <end position="111"/>
    </location>
</feature>
<dbReference type="STRING" id="1408281.Epro_0894"/>
<protein>
    <recommendedName>
        <fullName evidence="4">Phage holin family protein</fullName>
    </recommendedName>
</protein>
<evidence type="ECO:0000313" key="2">
    <source>
        <dbReference type="EMBL" id="AKL98273.1"/>
    </source>
</evidence>
<dbReference type="KEGG" id="epo:Epro_0894"/>
<keyword evidence="3" id="KW-1185">Reference proteome</keyword>
<organism evidence="2 3">
    <name type="scientific">Endomicrobium proavitum</name>
    <dbReference type="NCBI Taxonomy" id="1408281"/>
    <lineage>
        <taxon>Bacteria</taxon>
        <taxon>Pseudomonadati</taxon>
        <taxon>Elusimicrobiota</taxon>
        <taxon>Endomicrobiia</taxon>
        <taxon>Endomicrobiales</taxon>
        <taxon>Endomicrobiaceae</taxon>
        <taxon>Endomicrobium</taxon>
    </lineage>
</organism>
<dbReference type="PANTHER" id="PTHR37309">
    <property type="entry name" value="SLR0284 PROTEIN"/>
    <property type="match status" value="1"/>
</dbReference>
<dbReference type="PANTHER" id="PTHR37309:SF1">
    <property type="entry name" value="SLR0284 PROTEIN"/>
    <property type="match status" value="1"/>
</dbReference>
<evidence type="ECO:0000313" key="3">
    <source>
        <dbReference type="Proteomes" id="UP000035337"/>
    </source>
</evidence>
<feature type="transmembrane region" description="Helical" evidence="1">
    <location>
        <begin position="54"/>
        <end position="77"/>
    </location>
</feature>
<keyword evidence="1" id="KW-0812">Transmembrane</keyword>
<feature type="transmembrane region" description="Helical" evidence="1">
    <location>
        <begin position="5"/>
        <end position="23"/>
    </location>
</feature>
<keyword evidence="1" id="KW-0472">Membrane</keyword>
<dbReference type="Proteomes" id="UP000035337">
    <property type="component" value="Chromosome"/>
</dbReference>
<proteinExistence type="predicted"/>
<reference evidence="2 3" key="1">
    <citation type="submission" date="2014-09" db="EMBL/GenBank/DDBJ databases">
        <title>Complete genome sequence of Endomicrobium proavitum.</title>
        <authorList>
            <person name="Zheng H."/>
        </authorList>
    </citation>
    <scope>NUCLEOTIDE SEQUENCE [LARGE SCALE GENOMIC DNA]</scope>
    <source>
        <strain evidence="2 3">Rsa215</strain>
    </source>
</reference>
<sequence>MKNFIIRIIINIFALLVVVNVVGGTSITQWGTLIAAALVIAILNAVIKPILLILTLPVNILTLGLFTLVINAFLLYLTSELVKGFYVAGFWSAFWGAAVFSIVSIILNLFIGTNNAEIKVYGKRK</sequence>
<dbReference type="InterPro" id="IPR007165">
    <property type="entry name" value="Phage_holin_4_2"/>
</dbReference>
<feature type="transmembrane region" description="Helical" evidence="1">
    <location>
        <begin position="29"/>
        <end position="47"/>
    </location>
</feature>
<dbReference type="Pfam" id="PF04020">
    <property type="entry name" value="Phage_holin_4_2"/>
    <property type="match status" value="1"/>
</dbReference>
<dbReference type="RefSeq" id="WP_052570826.1">
    <property type="nucleotide sequence ID" value="NZ_CP009498.1"/>
</dbReference>